<gene>
    <name evidence="2" type="ORF">NA57DRAFT_80148</name>
</gene>
<accession>A0A9P4I7N9</accession>
<keyword evidence="1" id="KW-0472">Membrane</keyword>
<evidence type="ECO:0000313" key="2">
    <source>
        <dbReference type="EMBL" id="KAF2094983.1"/>
    </source>
</evidence>
<feature type="transmembrane region" description="Helical" evidence="1">
    <location>
        <begin position="209"/>
        <end position="228"/>
    </location>
</feature>
<organism evidence="2 3">
    <name type="scientific">Rhizodiscina lignyota</name>
    <dbReference type="NCBI Taxonomy" id="1504668"/>
    <lineage>
        <taxon>Eukaryota</taxon>
        <taxon>Fungi</taxon>
        <taxon>Dikarya</taxon>
        <taxon>Ascomycota</taxon>
        <taxon>Pezizomycotina</taxon>
        <taxon>Dothideomycetes</taxon>
        <taxon>Pleosporomycetidae</taxon>
        <taxon>Aulographales</taxon>
        <taxon>Rhizodiscinaceae</taxon>
        <taxon>Rhizodiscina</taxon>
    </lineage>
</organism>
<name>A0A9P4I7N9_9PEZI</name>
<feature type="transmembrane region" description="Helical" evidence="1">
    <location>
        <begin position="68"/>
        <end position="92"/>
    </location>
</feature>
<feature type="transmembrane region" description="Helical" evidence="1">
    <location>
        <begin position="358"/>
        <end position="378"/>
    </location>
</feature>
<evidence type="ECO:0000256" key="1">
    <source>
        <dbReference type="SAM" id="Phobius"/>
    </source>
</evidence>
<evidence type="ECO:0000313" key="3">
    <source>
        <dbReference type="Proteomes" id="UP000799772"/>
    </source>
</evidence>
<comment type="caution">
    <text evidence="2">The sequence shown here is derived from an EMBL/GenBank/DDBJ whole genome shotgun (WGS) entry which is preliminary data.</text>
</comment>
<keyword evidence="3" id="KW-1185">Reference proteome</keyword>
<dbReference type="Proteomes" id="UP000799772">
    <property type="component" value="Unassembled WGS sequence"/>
</dbReference>
<keyword evidence="1" id="KW-0812">Transmembrane</keyword>
<feature type="transmembrane region" description="Helical" evidence="1">
    <location>
        <begin position="289"/>
        <end position="309"/>
    </location>
</feature>
<sequence>MAVIGLSSENSTTVSLPLGTSNHGNPDLICFPASWMDIVTFFLGNYVAHVVTTVTPPGLSQGLFFQSLIYTLVFPGIGVARGVQAILSFAIFADSDLDKAARAGALCRVVRKDQWARSELETRLVDDYKPSFIAKFRKSSIFGRYHLPPGYAFALVPRNARFERDGSFYPMNLSSQRNVIKICVSIAQLTFATFTLYNSRGDQVKEFGYAAFGLTATMYAVMSLLNLFGNVMCPQYSSVFMVSTSVMDEAVQNQGFFDMIVARLDDKNLDNYRDTRERSWANRIELRDLLWLPISFAPTALSLVVIWWMSGFKPGDSTFTQQFFTMSWLAIGSLVGIRSTRWEEKPREEVTAANRLGWLCAQIGILLVLGSFVGYAFYVVALEIIQFGICKS</sequence>
<keyword evidence="1" id="KW-1133">Transmembrane helix</keyword>
<dbReference type="AlphaFoldDB" id="A0A9P4I7N9"/>
<proteinExistence type="predicted"/>
<dbReference type="EMBL" id="ML978133">
    <property type="protein sequence ID" value="KAF2094983.1"/>
    <property type="molecule type" value="Genomic_DNA"/>
</dbReference>
<feature type="transmembrane region" description="Helical" evidence="1">
    <location>
        <begin position="321"/>
        <end position="337"/>
    </location>
</feature>
<reference evidence="2" key="1">
    <citation type="journal article" date="2020" name="Stud. Mycol.">
        <title>101 Dothideomycetes genomes: a test case for predicting lifestyles and emergence of pathogens.</title>
        <authorList>
            <person name="Haridas S."/>
            <person name="Albert R."/>
            <person name="Binder M."/>
            <person name="Bloem J."/>
            <person name="Labutti K."/>
            <person name="Salamov A."/>
            <person name="Andreopoulos B."/>
            <person name="Baker S."/>
            <person name="Barry K."/>
            <person name="Bills G."/>
            <person name="Bluhm B."/>
            <person name="Cannon C."/>
            <person name="Castanera R."/>
            <person name="Culley D."/>
            <person name="Daum C."/>
            <person name="Ezra D."/>
            <person name="Gonzalez J."/>
            <person name="Henrissat B."/>
            <person name="Kuo A."/>
            <person name="Liang C."/>
            <person name="Lipzen A."/>
            <person name="Lutzoni F."/>
            <person name="Magnuson J."/>
            <person name="Mondo S."/>
            <person name="Nolan M."/>
            <person name="Ohm R."/>
            <person name="Pangilinan J."/>
            <person name="Park H.-J."/>
            <person name="Ramirez L."/>
            <person name="Alfaro M."/>
            <person name="Sun H."/>
            <person name="Tritt A."/>
            <person name="Yoshinaga Y."/>
            <person name="Zwiers L.-H."/>
            <person name="Turgeon B."/>
            <person name="Goodwin S."/>
            <person name="Spatafora J."/>
            <person name="Crous P."/>
            <person name="Grigoriev I."/>
        </authorList>
    </citation>
    <scope>NUCLEOTIDE SEQUENCE</scope>
    <source>
        <strain evidence="2">CBS 133067</strain>
    </source>
</reference>
<protein>
    <submittedName>
        <fullName evidence="2">Uncharacterized protein</fullName>
    </submittedName>
</protein>
<dbReference type="OrthoDB" id="5406607at2759"/>
<feature type="transmembrane region" description="Helical" evidence="1">
    <location>
        <begin position="179"/>
        <end position="197"/>
    </location>
</feature>